<dbReference type="Pfam" id="PF14661">
    <property type="entry name" value="HAUS6_N"/>
    <property type="match status" value="1"/>
</dbReference>
<gene>
    <name evidence="4" type="primary">LOC107067757</name>
</gene>
<evidence type="ECO:0000259" key="2">
    <source>
        <dbReference type="Pfam" id="PF14661"/>
    </source>
</evidence>
<dbReference type="Proteomes" id="UP000694924">
    <property type="component" value="Unplaced"/>
</dbReference>
<feature type="compositionally biased region" description="Polar residues" evidence="1">
    <location>
        <begin position="560"/>
        <end position="573"/>
    </location>
</feature>
<dbReference type="PANTHER" id="PTHR16151">
    <property type="entry name" value="HAUS AUGMIN-LIKE COMPLEX SUBUNIT 6"/>
    <property type="match status" value="1"/>
</dbReference>
<name>A0ABM1IFQ8_POLDO</name>
<accession>A0ABM1IFQ8</accession>
<evidence type="ECO:0000313" key="4">
    <source>
        <dbReference type="RefSeq" id="XP_015179045.1"/>
    </source>
</evidence>
<dbReference type="InterPro" id="IPR028163">
    <property type="entry name" value="HAUS_6_N"/>
</dbReference>
<keyword evidence="3" id="KW-1185">Reference proteome</keyword>
<dbReference type="GeneID" id="107067757"/>
<proteinExistence type="predicted"/>
<evidence type="ECO:0000313" key="3">
    <source>
        <dbReference type="Proteomes" id="UP000694924"/>
    </source>
</evidence>
<feature type="compositionally biased region" description="Basic and acidic residues" evidence="1">
    <location>
        <begin position="548"/>
        <end position="559"/>
    </location>
</feature>
<protein>
    <submittedName>
        <fullName evidence="4">Uncharacterized protein LOC107067757 isoform X2</fullName>
    </submittedName>
</protein>
<evidence type="ECO:0000256" key="1">
    <source>
        <dbReference type="SAM" id="MobiDB-lite"/>
    </source>
</evidence>
<dbReference type="RefSeq" id="XP_015179045.1">
    <property type="nucleotide sequence ID" value="XM_015323559.1"/>
</dbReference>
<reference evidence="4" key="1">
    <citation type="submission" date="2025-08" db="UniProtKB">
        <authorList>
            <consortium name="RefSeq"/>
        </authorList>
    </citation>
    <scope>IDENTIFICATION</scope>
    <source>
        <tissue evidence="4">Whole body</tissue>
    </source>
</reference>
<feature type="region of interest" description="Disordered" evidence="1">
    <location>
        <begin position="548"/>
        <end position="575"/>
    </location>
</feature>
<dbReference type="PANTHER" id="PTHR16151:SF2">
    <property type="entry name" value="HAUS AUGMIN-LIKE COMPLEX SUBUNIT 6"/>
    <property type="match status" value="1"/>
</dbReference>
<sequence>MFNKPNTIGFMHVTQYLLTIYDAEYFKKSFQWPVTCKKTEVKYRNSVKDYLNVIAKENADVNFPPILTSFLVRAHGQKFNIIMWKLSTVVLRTYIKRNFDPNIFYAPRLGSTNELIKTTLQEINKDTISNIMSYRRNMSKMKETFKINMTEEKEAWSNVKQEIFEVKQSVLNLASKAPVDSSIKKCLTNIENTKIIELWKHHITENLSYIRKKNKIFKEVQILSNKITDMISSIINGTEILDAHQLGKVHSSTISLLPLSTNIQYLLHNLYNNDKLVLHNFLILLNFLLCQVYQCLKKHELKDLSKCLLQIEASQEDITSGIKSFQSLTTSIETISTNLKLHFNQKKINETFQEHISALENSIFCSSPPIKINTNCSEEGNDVLKRLVLTPIEGAHRSLFSRYKRHGITNVPVSQLRTNLLVARTNFDDTLSLNNSDKISPNYSQLIKTVSSSTKRTGKYSRLFVSYAKKNSEKGNCSIISIPDSLKANSTALTSIEEARNISQFNLRSTTKSFFDLREVMTPDKFNTINQLKSQCIFKESNNLHNDHCESNNETEKDNATNTKDTSVNNVKDTTNRRRSISDLVQRYKKVLENTKDCIIYDN</sequence>
<dbReference type="InterPro" id="IPR026797">
    <property type="entry name" value="HAUS_6"/>
</dbReference>
<feature type="domain" description="HAUS augmin-like complex subunit 6 N-terminal" evidence="2">
    <location>
        <begin position="1"/>
        <end position="177"/>
    </location>
</feature>
<organism evidence="3 4">
    <name type="scientific">Polistes dominula</name>
    <name type="common">European paper wasp</name>
    <name type="synonym">Vespa dominula</name>
    <dbReference type="NCBI Taxonomy" id="743375"/>
    <lineage>
        <taxon>Eukaryota</taxon>
        <taxon>Metazoa</taxon>
        <taxon>Ecdysozoa</taxon>
        <taxon>Arthropoda</taxon>
        <taxon>Hexapoda</taxon>
        <taxon>Insecta</taxon>
        <taxon>Pterygota</taxon>
        <taxon>Neoptera</taxon>
        <taxon>Endopterygota</taxon>
        <taxon>Hymenoptera</taxon>
        <taxon>Apocrita</taxon>
        <taxon>Aculeata</taxon>
        <taxon>Vespoidea</taxon>
        <taxon>Vespidae</taxon>
        <taxon>Polistinae</taxon>
        <taxon>Polistini</taxon>
        <taxon>Polistes</taxon>
    </lineage>
</organism>